<proteinExistence type="predicted"/>
<dbReference type="RefSeq" id="WP_053403611.1">
    <property type="nucleotide sequence ID" value="NZ_LILC01000037.1"/>
</dbReference>
<reference evidence="3" key="1">
    <citation type="submission" date="2015-08" db="EMBL/GenBank/DDBJ databases">
        <title>Fjat-14210 dsm16467.</title>
        <authorList>
            <person name="Liu B."/>
            <person name="Wang J."/>
            <person name="Zhu Y."/>
            <person name="Liu G."/>
            <person name="Chen Q."/>
            <person name="Chen Z."/>
            <person name="Lan J."/>
            <person name="Che J."/>
            <person name="Ge C."/>
            <person name="Shi H."/>
            <person name="Pan Z."/>
            <person name="Liu X."/>
        </authorList>
    </citation>
    <scope>NUCLEOTIDE SEQUENCE [LARGE SCALE GENOMIC DNA]</scope>
    <source>
        <strain evidence="3">DSM 16467</strain>
    </source>
</reference>
<dbReference type="OrthoDB" id="2990527at2"/>
<evidence type="ECO:0000313" key="3">
    <source>
        <dbReference type="Proteomes" id="UP000037558"/>
    </source>
</evidence>
<evidence type="ECO:0000313" key="2">
    <source>
        <dbReference type="EMBL" id="KOO37181.1"/>
    </source>
</evidence>
<dbReference type="PATRIC" id="fig|284581.3.peg.3273"/>
<feature type="domain" description="DUF8042" evidence="1">
    <location>
        <begin position="6"/>
        <end position="119"/>
    </location>
</feature>
<dbReference type="Proteomes" id="UP000037558">
    <property type="component" value="Unassembled WGS sequence"/>
</dbReference>
<name>A0A0M0KEB1_9BACI</name>
<dbReference type="InterPro" id="IPR058355">
    <property type="entry name" value="DUF8042"/>
</dbReference>
<dbReference type="EMBL" id="LILC01000037">
    <property type="protein sequence ID" value="KOO37181.1"/>
    <property type="molecule type" value="Genomic_DNA"/>
</dbReference>
<accession>A0A0M0KEB1</accession>
<protein>
    <recommendedName>
        <fullName evidence="1">DUF8042 domain-containing protein</fullName>
    </recommendedName>
</protein>
<dbReference type="Pfam" id="PF26154">
    <property type="entry name" value="DUF8042"/>
    <property type="match status" value="1"/>
</dbReference>
<gene>
    <name evidence="2" type="ORF">AMD01_22110</name>
</gene>
<sequence>MKLADSQVRAVKEYLALLETVEEGLDYVEESFTDYEKTEGDVVLSDIITAFMELEETHVRFRDLFAKDPVLVESFNEFKDVLIECLKLEDKMEDQNAKQQIVKESLSPVYRAWMKGVYEPLSQHLVH</sequence>
<dbReference type="AlphaFoldDB" id="A0A0M0KEB1"/>
<organism evidence="2 3">
    <name type="scientific">Priestia koreensis</name>
    <dbReference type="NCBI Taxonomy" id="284581"/>
    <lineage>
        <taxon>Bacteria</taxon>
        <taxon>Bacillati</taxon>
        <taxon>Bacillota</taxon>
        <taxon>Bacilli</taxon>
        <taxon>Bacillales</taxon>
        <taxon>Bacillaceae</taxon>
        <taxon>Priestia</taxon>
    </lineage>
</organism>
<dbReference type="STRING" id="284581.AMD01_22110"/>
<keyword evidence="3" id="KW-1185">Reference proteome</keyword>
<comment type="caution">
    <text evidence="2">The sequence shown here is derived from an EMBL/GenBank/DDBJ whole genome shotgun (WGS) entry which is preliminary data.</text>
</comment>
<evidence type="ECO:0000259" key="1">
    <source>
        <dbReference type="Pfam" id="PF26154"/>
    </source>
</evidence>